<organism evidence="1 2">
    <name type="scientific">Henosepilachna vigintioctopunctata</name>
    <dbReference type="NCBI Taxonomy" id="420089"/>
    <lineage>
        <taxon>Eukaryota</taxon>
        <taxon>Metazoa</taxon>
        <taxon>Ecdysozoa</taxon>
        <taxon>Arthropoda</taxon>
        <taxon>Hexapoda</taxon>
        <taxon>Insecta</taxon>
        <taxon>Pterygota</taxon>
        <taxon>Neoptera</taxon>
        <taxon>Endopterygota</taxon>
        <taxon>Coleoptera</taxon>
        <taxon>Polyphaga</taxon>
        <taxon>Cucujiformia</taxon>
        <taxon>Coccinelloidea</taxon>
        <taxon>Coccinellidae</taxon>
        <taxon>Epilachninae</taxon>
        <taxon>Epilachnini</taxon>
        <taxon>Henosepilachna</taxon>
    </lineage>
</organism>
<proteinExistence type="predicted"/>
<dbReference type="EMBL" id="JARQZJ010000126">
    <property type="protein sequence ID" value="KAK9890823.1"/>
    <property type="molecule type" value="Genomic_DNA"/>
</dbReference>
<dbReference type="Proteomes" id="UP001431783">
    <property type="component" value="Unassembled WGS sequence"/>
</dbReference>
<sequence length="134" mass="14485">MPPIRGIKTPMTVVEYGPVNRKSGEHSCIATHCFLEVCGPGRVSVAGSALRTPWQARDDAGMSSGVDGGPGLEWRSVCEWPAVHWGKGEHLRLLTHALFFVGHAASREDACDRCGTRRGEFLGISQEPSPSFVL</sequence>
<gene>
    <name evidence="1" type="ORF">WA026_012169</name>
</gene>
<keyword evidence="2" id="KW-1185">Reference proteome</keyword>
<evidence type="ECO:0000313" key="2">
    <source>
        <dbReference type="Proteomes" id="UP001431783"/>
    </source>
</evidence>
<protein>
    <submittedName>
        <fullName evidence="1">Uncharacterized protein</fullName>
    </submittedName>
</protein>
<comment type="caution">
    <text evidence="1">The sequence shown here is derived from an EMBL/GenBank/DDBJ whole genome shotgun (WGS) entry which is preliminary data.</text>
</comment>
<reference evidence="1 2" key="1">
    <citation type="submission" date="2023-03" db="EMBL/GenBank/DDBJ databases">
        <title>Genome insight into feeding habits of ladybird beetles.</title>
        <authorList>
            <person name="Li H.-S."/>
            <person name="Huang Y.-H."/>
            <person name="Pang H."/>
        </authorList>
    </citation>
    <scope>NUCLEOTIDE SEQUENCE [LARGE SCALE GENOMIC DNA]</scope>
    <source>
        <strain evidence="1">SYSU_2023b</strain>
        <tissue evidence="1">Whole body</tissue>
    </source>
</reference>
<name>A0AAW1VE73_9CUCU</name>
<dbReference type="AlphaFoldDB" id="A0AAW1VE73"/>
<evidence type="ECO:0000313" key="1">
    <source>
        <dbReference type="EMBL" id="KAK9890823.1"/>
    </source>
</evidence>
<accession>A0AAW1VE73</accession>